<organism evidence="3 4">
    <name type="scientific">Methanoculleus caldifontis</name>
    <dbReference type="NCBI Taxonomy" id="2651577"/>
    <lineage>
        <taxon>Archaea</taxon>
        <taxon>Methanobacteriati</taxon>
        <taxon>Methanobacteriota</taxon>
        <taxon>Stenosarchaea group</taxon>
        <taxon>Methanomicrobia</taxon>
        <taxon>Methanomicrobiales</taxon>
        <taxon>Methanomicrobiaceae</taxon>
        <taxon>Methanoculleus</taxon>
    </lineage>
</organism>
<dbReference type="Pfam" id="PF13519">
    <property type="entry name" value="VWA_2"/>
    <property type="match status" value="1"/>
</dbReference>
<evidence type="ECO:0000313" key="4">
    <source>
        <dbReference type="Proteomes" id="UP001281203"/>
    </source>
</evidence>
<dbReference type="Proteomes" id="UP001281203">
    <property type="component" value="Unassembled WGS sequence"/>
</dbReference>
<dbReference type="SMART" id="SM00634">
    <property type="entry name" value="BID_1"/>
    <property type="match status" value="2"/>
</dbReference>
<name>A0ABU3X0Q3_9EURY</name>
<comment type="similarity">
    <text evidence="1">Belongs to the intimin/invasin family.</text>
</comment>
<dbReference type="PROSITE" id="PS50234">
    <property type="entry name" value="VWFA"/>
    <property type="match status" value="1"/>
</dbReference>
<evidence type="ECO:0000256" key="1">
    <source>
        <dbReference type="ARBA" id="ARBA00010116"/>
    </source>
</evidence>
<dbReference type="Gene3D" id="3.40.50.410">
    <property type="entry name" value="von Willebrand factor, type A domain"/>
    <property type="match status" value="1"/>
</dbReference>
<proteinExistence type="inferred from homology"/>
<dbReference type="SMART" id="SM00327">
    <property type="entry name" value="VWA"/>
    <property type="match status" value="1"/>
</dbReference>
<dbReference type="SUPFAM" id="SSF49373">
    <property type="entry name" value="Invasin/intimin cell-adhesion fragments"/>
    <property type="match status" value="3"/>
</dbReference>
<dbReference type="PANTHER" id="PTHR10579:SF43">
    <property type="entry name" value="ZINC FINGER (C3HC4-TYPE RING FINGER) FAMILY PROTEIN"/>
    <property type="match status" value="1"/>
</dbReference>
<dbReference type="InterPro" id="IPR036465">
    <property type="entry name" value="vWFA_dom_sf"/>
</dbReference>
<evidence type="ECO:0000313" key="3">
    <source>
        <dbReference type="EMBL" id="MDV2481531.1"/>
    </source>
</evidence>
<protein>
    <submittedName>
        <fullName evidence="3">VWA domain-containing protein</fullName>
    </submittedName>
</protein>
<comment type="caution">
    <text evidence="3">The sequence shown here is derived from an EMBL/GenBank/DDBJ whole genome shotgun (WGS) entry which is preliminary data.</text>
</comment>
<dbReference type="RefSeq" id="WP_317064553.1">
    <property type="nucleotide sequence ID" value="NZ_WBKO01000001.1"/>
</dbReference>
<gene>
    <name evidence="3" type="ORF">F8E02_05835</name>
</gene>
<dbReference type="SUPFAM" id="SSF53300">
    <property type="entry name" value="vWA-like"/>
    <property type="match status" value="1"/>
</dbReference>
<dbReference type="CDD" id="cd00198">
    <property type="entry name" value="vWFA"/>
    <property type="match status" value="1"/>
</dbReference>
<evidence type="ECO:0000259" key="2">
    <source>
        <dbReference type="PROSITE" id="PS50234"/>
    </source>
</evidence>
<dbReference type="PANTHER" id="PTHR10579">
    <property type="entry name" value="CALCIUM-ACTIVATED CHLORIDE CHANNEL REGULATOR"/>
    <property type="match status" value="1"/>
</dbReference>
<accession>A0ABU3X0Q3</accession>
<sequence length="1005" mass="107059">MNQWMYAYLAIGLLLLAAPAGALVPDTITIETDSGWVTAGGSDTATLTVQVSNSVSGNTSFRGVAVDFAANNTYGSISPAHVVTDVSGKATAVFTPGTTSGTAAITATAVHGDLGEPLTGSVDQQVDHAAPYLVKNIWYSPEVTVGQTTTIAVRVVDRYGNPVDSRREASLSTTPESIRFTVGSPAGFVVGASCEDKVSVPVDAEGNATAVLRVDTAAGENLVWIQPPAPVKSEYISILSVADGVPFRIAQAVDPASASVRANGEEMVSFIYTLYDEHDNPVAGQGLRVDALVRRGDRPEELQSALLHSNSQGQVMITYGPEDSVGVATITATAKENASVSVSQEVSFTSTEPVNMLLSASPQSMPSRDVKADSLAQLRAKVMDIKGNPVAGEEVTFEIVSNTSTPYNQTRDQALETTSATTDDNGYAVVGFYPGAFTTDRKAPGWDATATGTATVRATWGDVTRDIVLTWKNYPYLSVETEVSPETVAVNETVDVTIRLRGDGWALQPDPIDVVLVIDRSGSMSKTDVSPTRMAAAKAAASTFIGKMDPARDRVGLVSFSSTTTVNNALGDSFAAVNASLNSLQANGATQLRRGIYEAILMQKSNLDRPGVIKAVVVMSDGDWNYDGSPVGHGMGYPENSSSAYTFSGSNLEPNNYRYYDGLGGSLQRNSGSNYWRCYDGEFTNQNMSRFASDNGVKLYTITFAYSPGPTVNQTMRILATSTGGFYEHATSSGELTNIYERIAGELKTEAGVDTRMDISFDNVEVNSAPVPGNQVFDYVYAQPDSTRIYSYFSHNGSNITDPYARDDRQSWAGASPCLHFNIGTVHLHQVWETTFRLNVTKPGNINVFGSGSTISFNGGEETLPLPDTFITAVEGLMNLGMTSRTISVELDQPPLPAGQDAFSDSVPLSWNITYNGTCDIDEALAYSGDGGLSWTVFLMKTIPHDEMGGNTWKKDSTSLDASNLLPGDYLIRVVASALDTPEAMDTISTPVRIGDTSGAFIRIG</sequence>
<dbReference type="InterPro" id="IPR008964">
    <property type="entry name" value="Invasin/intimin_cell_adhesion"/>
</dbReference>
<dbReference type="InterPro" id="IPR002035">
    <property type="entry name" value="VWF_A"/>
</dbReference>
<reference evidence="3 4" key="1">
    <citation type="submission" date="2019-10" db="EMBL/GenBank/DDBJ databases">
        <title>Isolation and characterization of Methanoculleus sp. Wushi-C6 from a hot spring well.</title>
        <authorList>
            <person name="Chen S.-C."/>
            <person name="Lan Z.-H."/>
            <person name="You Y.-T."/>
            <person name="Lai M.-C."/>
        </authorList>
    </citation>
    <scope>NUCLEOTIDE SEQUENCE [LARGE SCALE GENOMIC DNA]</scope>
    <source>
        <strain evidence="3 4">Wushi-C6</strain>
    </source>
</reference>
<dbReference type="Gene3D" id="2.60.40.10">
    <property type="entry name" value="Immunoglobulins"/>
    <property type="match status" value="3"/>
</dbReference>
<dbReference type="InterPro" id="IPR013783">
    <property type="entry name" value="Ig-like_fold"/>
</dbReference>
<dbReference type="InterPro" id="IPR051266">
    <property type="entry name" value="CLCR"/>
</dbReference>
<feature type="domain" description="VWFA" evidence="2">
    <location>
        <begin position="513"/>
        <end position="747"/>
    </location>
</feature>
<keyword evidence="4" id="KW-1185">Reference proteome</keyword>
<dbReference type="EMBL" id="WBKO01000001">
    <property type="protein sequence ID" value="MDV2481531.1"/>
    <property type="molecule type" value="Genomic_DNA"/>
</dbReference>
<dbReference type="InterPro" id="IPR003344">
    <property type="entry name" value="Big_1_dom"/>
</dbReference>